<feature type="non-terminal residue" evidence="2">
    <location>
        <position position="146"/>
    </location>
</feature>
<organism evidence="2 3">
    <name type="scientific">Staphylococcus aureus</name>
    <dbReference type="NCBI Taxonomy" id="1280"/>
    <lineage>
        <taxon>Bacteria</taxon>
        <taxon>Bacillati</taxon>
        <taxon>Bacillota</taxon>
        <taxon>Bacilli</taxon>
        <taxon>Bacillales</taxon>
        <taxon>Staphylococcaceae</taxon>
        <taxon>Staphylococcus</taxon>
    </lineage>
</organism>
<sequence>GEEIGGQDRADEDQREDPAHQQEGIRRRVLRAARDQARQHAGKEHRGLPGQDPRAGEAGAGAVIIRHLGGERLVRDQHRRIDDFEEHIGGEIVEIGLAAYPHQREAGHQRQREEQEHAPPAEPPGEPAVADRVRDMADEGTAHRIE</sequence>
<feature type="region of interest" description="Disordered" evidence="1">
    <location>
        <begin position="1"/>
        <end position="61"/>
    </location>
</feature>
<evidence type="ECO:0000313" key="3">
    <source>
        <dbReference type="Proteomes" id="UP000032274"/>
    </source>
</evidence>
<feature type="compositionally biased region" description="Basic and acidic residues" evidence="1">
    <location>
        <begin position="16"/>
        <end position="47"/>
    </location>
</feature>
<name>A0AA40JPV7_STAAU</name>
<evidence type="ECO:0000256" key="1">
    <source>
        <dbReference type="SAM" id="MobiDB-lite"/>
    </source>
</evidence>
<accession>A0AA40JPV7</accession>
<protein>
    <submittedName>
        <fullName evidence="2">Uncharacterized protein</fullName>
    </submittedName>
</protein>
<gene>
    <name evidence="2" type="ORF">QU38_01585</name>
</gene>
<feature type="region of interest" description="Disordered" evidence="1">
    <location>
        <begin position="100"/>
        <end position="146"/>
    </location>
</feature>
<reference evidence="2 3" key="1">
    <citation type="submission" date="2015-01" db="EMBL/GenBank/DDBJ databases">
        <title>Characterization of Swiss Staphylococcus aureus strains involved in food poisoning.</title>
        <authorList>
            <person name="Crovadore J."/>
            <person name="Chablais R."/>
            <person name="Tonacini J."/>
            <person name="Schnyder B."/>
            <person name="Lefort F."/>
        </authorList>
    </citation>
    <scope>NUCLEOTIDE SEQUENCE [LARGE SCALE GENOMIC DNA]</scope>
    <source>
        <strain evidence="2 3">SA-120</strain>
    </source>
</reference>
<proteinExistence type="predicted"/>
<feature type="compositionally biased region" description="Acidic residues" evidence="1">
    <location>
        <begin position="1"/>
        <end position="15"/>
    </location>
</feature>
<feature type="non-terminal residue" evidence="2">
    <location>
        <position position="1"/>
    </location>
</feature>
<dbReference type="AlphaFoldDB" id="A0AA40JPV7"/>
<feature type="compositionally biased region" description="Basic and acidic residues" evidence="1">
    <location>
        <begin position="129"/>
        <end position="146"/>
    </location>
</feature>
<dbReference type="Proteomes" id="UP000032274">
    <property type="component" value="Unassembled WGS sequence"/>
</dbReference>
<comment type="caution">
    <text evidence="2">The sequence shown here is derived from an EMBL/GenBank/DDBJ whole genome shotgun (WGS) entry which is preliminary data.</text>
</comment>
<evidence type="ECO:0000313" key="2">
    <source>
        <dbReference type="EMBL" id="KIU01446.1"/>
    </source>
</evidence>
<dbReference type="EMBL" id="JXIG01000344">
    <property type="protein sequence ID" value="KIU01446.1"/>
    <property type="molecule type" value="Genomic_DNA"/>
</dbReference>
<feature type="compositionally biased region" description="Basic and acidic residues" evidence="1">
    <location>
        <begin position="102"/>
        <end position="119"/>
    </location>
</feature>